<evidence type="ECO:0000256" key="4">
    <source>
        <dbReference type="SAM" id="SignalP"/>
    </source>
</evidence>
<dbReference type="Gene3D" id="2.60.40.760">
    <property type="entry name" value="Expansin, cellulose-binding-like domain"/>
    <property type="match status" value="1"/>
</dbReference>
<dbReference type="Proteomes" id="UP000636709">
    <property type="component" value="Unassembled WGS sequence"/>
</dbReference>
<evidence type="ECO:0000256" key="1">
    <source>
        <dbReference type="ARBA" id="ARBA00004191"/>
    </source>
</evidence>
<accession>A0A835KTI9</accession>
<dbReference type="PANTHER" id="PTHR31692">
    <property type="entry name" value="EXPANSIN-B3"/>
    <property type="match status" value="1"/>
</dbReference>
<keyword evidence="3" id="KW-0964">Secreted</keyword>
<keyword evidence="2" id="KW-0134">Cell wall</keyword>
<proteinExistence type="predicted"/>
<feature type="domain" description="Expansin-like CBD" evidence="6">
    <location>
        <begin position="187"/>
        <end position="268"/>
    </location>
</feature>
<dbReference type="PROSITE" id="PS50842">
    <property type="entry name" value="EXPANSIN_EG45"/>
    <property type="match status" value="1"/>
</dbReference>
<evidence type="ECO:0000259" key="5">
    <source>
        <dbReference type="PROSITE" id="PS50842"/>
    </source>
</evidence>
<organism evidence="7 8">
    <name type="scientific">Digitaria exilis</name>
    <dbReference type="NCBI Taxonomy" id="1010633"/>
    <lineage>
        <taxon>Eukaryota</taxon>
        <taxon>Viridiplantae</taxon>
        <taxon>Streptophyta</taxon>
        <taxon>Embryophyta</taxon>
        <taxon>Tracheophyta</taxon>
        <taxon>Spermatophyta</taxon>
        <taxon>Magnoliopsida</taxon>
        <taxon>Liliopsida</taxon>
        <taxon>Poales</taxon>
        <taxon>Poaceae</taxon>
        <taxon>PACMAD clade</taxon>
        <taxon>Panicoideae</taxon>
        <taxon>Panicodae</taxon>
        <taxon>Paniceae</taxon>
        <taxon>Anthephorinae</taxon>
        <taxon>Digitaria</taxon>
    </lineage>
</organism>
<dbReference type="Pfam" id="PF01357">
    <property type="entry name" value="Expansin_C"/>
    <property type="match status" value="1"/>
</dbReference>
<dbReference type="InterPro" id="IPR009009">
    <property type="entry name" value="RlpA-like_DPBB"/>
</dbReference>
<dbReference type="Pfam" id="PF03478">
    <property type="entry name" value="Beta-prop_KIB1-4"/>
    <property type="match status" value="1"/>
</dbReference>
<comment type="subcellular location">
    <subcellularLocation>
        <location evidence="1">Secreted</location>
        <location evidence="1">Cell wall</location>
    </subcellularLocation>
</comment>
<evidence type="ECO:0000256" key="2">
    <source>
        <dbReference type="ARBA" id="ARBA00022512"/>
    </source>
</evidence>
<sequence length="646" mass="70375">MASKIQPLWLSLASFVPALPLSSPAGPTTRPRHGTAHQTVLGPTDAVKQPPFSSMVTAGGLSIFQNGKGCGSCYQVPFVQTTRHHRICLKVTVGIIIKFVQVKCTEHASCSGTPVTVVLTDECPDGACQQVPVHFDMSGTAFGAMAKPGQADQLRTAGRLKVQYTRVPCNWRGAHIAFKVDAGSNPYYLAILVEYESGDGDLRSVELMQNGAVWAPMQQSWGAVWKYNSGGPALQAPFSIRITSGSGRTLVAGNVIPARWTPGGTYRSVTRTLGLCFELCDGAYRTRTSPLYSLCLSRPGSQAKSLEVVTVLLFFTINRSRMSSPPPPPVQEGDLGATITSSSCKRRHLAPGGSDGGNREAGRPWDSLPEDLVELIGWLVLTGDLLDYVRFRAVCSHWNKSTLRPQGRGLVDPRFHPRRWMMLPEGHGLHPGHPKLGGYVRFFSLATGTFLRVHLPLFDDHVALDSVDGLLLLHRNHDTAVRLLHPFTGDIAELPPLTSVLPQLERYRFMDEERKLRELRFYLRGVCAAVTVSDAGGITVMLAIDTRHRIAHAAAGDLLWVLSKLPYSVIAPTMSSQGKLYALTPKPRDENVVQIWKTDPPQPTTEASHSLSLQPPRIIAECPVQVLPAQTLTAAAPAVRLKLLSV</sequence>
<protein>
    <submittedName>
        <fullName evidence="7">Uncharacterized protein</fullName>
    </submittedName>
</protein>
<dbReference type="Pfam" id="PF03330">
    <property type="entry name" value="DPBB_1"/>
    <property type="match status" value="1"/>
</dbReference>
<name>A0A835KTI9_9POAL</name>
<dbReference type="AlphaFoldDB" id="A0A835KTI9"/>
<evidence type="ECO:0000259" key="6">
    <source>
        <dbReference type="PROSITE" id="PS50843"/>
    </source>
</evidence>
<keyword evidence="4" id="KW-0732">Signal</keyword>
<reference evidence="7" key="1">
    <citation type="submission" date="2020-07" db="EMBL/GenBank/DDBJ databases">
        <title>Genome sequence and genetic diversity analysis of an under-domesticated orphan crop, white fonio (Digitaria exilis).</title>
        <authorList>
            <person name="Bennetzen J.L."/>
            <person name="Chen S."/>
            <person name="Ma X."/>
            <person name="Wang X."/>
            <person name="Yssel A.E.J."/>
            <person name="Chaluvadi S.R."/>
            <person name="Johnson M."/>
            <person name="Gangashetty P."/>
            <person name="Hamidou F."/>
            <person name="Sanogo M.D."/>
            <person name="Zwaenepoel A."/>
            <person name="Wallace J."/>
            <person name="Van De Peer Y."/>
            <person name="Van Deynze A."/>
        </authorList>
    </citation>
    <scope>NUCLEOTIDE SEQUENCE</scope>
    <source>
        <tissue evidence="7">Leaves</tissue>
    </source>
</reference>
<dbReference type="Gene3D" id="2.40.40.10">
    <property type="entry name" value="RlpA-like domain"/>
    <property type="match status" value="1"/>
</dbReference>
<dbReference type="InterPro" id="IPR005174">
    <property type="entry name" value="KIB1-4_b-propeller"/>
</dbReference>
<dbReference type="SUPFAM" id="SSF50685">
    <property type="entry name" value="Barwin-like endoglucanases"/>
    <property type="match status" value="1"/>
</dbReference>
<feature type="signal peptide" evidence="4">
    <location>
        <begin position="1"/>
        <end position="18"/>
    </location>
</feature>
<gene>
    <name evidence="7" type="ORF">HU200_008630</name>
</gene>
<evidence type="ECO:0000313" key="7">
    <source>
        <dbReference type="EMBL" id="KAF8765482.1"/>
    </source>
</evidence>
<feature type="chain" id="PRO_5032940606" evidence="4">
    <location>
        <begin position="19"/>
        <end position="646"/>
    </location>
</feature>
<dbReference type="PROSITE" id="PS50843">
    <property type="entry name" value="EXPANSIN_CBD"/>
    <property type="match status" value="1"/>
</dbReference>
<dbReference type="SUPFAM" id="SSF49590">
    <property type="entry name" value="PHL pollen allergen"/>
    <property type="match status" value="1"/>
</dbReference>
<keyword evidence="8" id="KW-1185">Reference proteome</keyword>
<dbReference type="InterPro" id="IPR036749">
    <property type="entry name" value="Expansin_CBD_sf"/>
</dbReference>
<feature type="domain" description="Expansin-like EG45" evidence="5">
    <location>
        <begin position="42"/>
        <end position="174"/>
    </location>
</feature>
<dbReference type="PANTHER" id="PTHR31692:SF56">
    <property type="entry name" value="EXPANSIN-B2-RELATED"/>
    <property type="match status" value="1"/>
</dbReference>
<dbReference type="InterPro" id="IPR007117">
    <property type="entry name" value="Expansin_CBD"/>
</dbReference>
<dbReference type="OrthoDB" id="406505at2759"/>
<dbReference type="InterPro" id="IPR036908">
    <property type="entry name" value="RlpA-like_sf"/>
</dbReference>
<evidence type="ECO:0000256" key="3">
    <source>
        <dbReference type="ARBA" id="ARBA00022525"/>
    </source>
</evidence>
<comment type="caution">
    <text evidence="7">The sequence shown here is derived from an EMBL/GenBank/DDBJ whole genome shotgun (WGS) entry which is preliminary data.</text>
</comment>
<dbReference type="EMBL" id="JACEFO010000572">
    <property type="protein sequence ID" value="KAF8765482.1"/>
    <property type="molecule type" value="Genomic_DNA"/>
</dbReference>
<evidence type="ECO:0000313" key="8">
    <source>
        <dbReference type="Proteomes" id="UP000636709"/>
    </source>
</evidence>
<dbReference type="InterPro" id="IPR007112">
    <property type="entry name" value="Expansin/allergen_DPBB_dom"/>
</dbReference>